<dbReference type="Proteomes" id="UP000663889">
    <property type="component" value="Unassembled WGS sequence"/>
</dbReference>
<protein>
    <recommendedName>
        <fullName evidence="1">Transposase Tc1-like domain-containing protein</fullName>
    </recommendedName>
</protein>
<dbReference type="Proteomes" id="UP000663823">
    <property type="component" value="Unassembled WGS sequence"/>
</dbReference>
<dbReference type="GO" id="GO:0015074">
    <property type="term" value="P:DNA integration"/>
    <property type="evidence" value="ECO:0007669"/>
    <property type="project" value="InterPro"/>
</dbReference>
<gene>
    <name evidence="4" type="ORF">FNK824_LOCUS31721</name>
    <name evidence="3" type="ORF">OTI717_LOCUS24261</name>
    <name evidence="2" type="ORF">SEV965_LOCUS18827</name>
</gene>
<sequence>MLISRQCIRRTIRKFDEFHTVATKPGAGRPFKLTDRQKRTIKLQQLRDDTGSLNDLVQYAHTNLNLSISREIVSRILRNFDMISYIAPRKPRIIPMQRRKRIQWRYEHLSCAVKH</sequence>
<feature type="domain" description="Transposase Tc1-like" evidence="1">
    <location>
        <begin position="39"/>
        <end position="109"/>
    </location>
</feature>
<evidence type="ECO:0000313" key="5">
    <source>
        <dbReference type="Proteomes" id="UP000663823"/>
    </source>
</evidence>
<dbReference type="InterPro" id="IPR002492">
    <property type="entry name" value="Transposase_Tc1-like"/>
</dbReference>
<evidence type="ECO:0000259" key="1">
    <source>
        <dbReference type="Pfam" id="PF01498"/>
    </source>
</evidence>
<dbReference type="AlphaFoldDB" id="A0A819HXG1"/>
<comment type="caution">
    <text evidence="3">The sequence shown here is derived from an EMBL/GenBank/DDBJ whole genome shotgun (WGS) entry which is preliminary data.</text>
</comment>
<evidence type="ECO:0000313" key="3">
    <source>
        <dbReference type="EMBL" id="CAF3910285.1"/>
    </source>
</evidence>
<dbReference type="GO" id="GO:0003677">
    <property type="term" value="F:DNA binding"/>
    <property type="evidence" value="ECO:0007669"/>
    <property type="project" value="InterPro"/>
</dbReference>
<accession>A0A819HXG1</accession>
<dbReference type="EMBL" id="CAJOAX010004534">
    <property type="protein sequence ID" value="CAF3910285.1"/>
    <property type="molecule type" value="Genomic_DNA"/>
</dbReference>
<dbReference type="Proteomes" id="UP000663874">
    <property type="component" value="Unassembled WGS sequence"/>
</dbReference>
<dbReference type="EMBL" id="CAJOBE010010429">
    <property type="protein sequence ID" value="CAF4108210.1"/>
    <property type="molecule type" value="Genomic_DNA"/>
</dbReference>
<evidence type="ECO:0000313" key="4">
    <source>
        <dbReference type="EMBL" id="CAF4108210.1"/>
    </source>
</evidence>
<dbReference type="GO" id="GO:0006313">
    <property type="term" value="P:DNA transposition"/>
    <property type="evidence" value="ECO:0007669"/>
    <property type="project" value="InterPro"/>
</dbReference>
<dbReference type="Pfam" id="PF01498">
    <property type="entry name" value="HTH_Tnp_Tc3_2"/>
    <property type="match status" value="1"/>
</dbReference>
<organism evidence="3 5">
    <name type="scientific">Rotaria sordida</name>
    <dbReference type="NCBI Taxonomy" id="392033"/>
    <lineage>
        <taxon>Eukaryota</taxon>
        <taxon>Metazoa</taxon>
        <taxon>Spiralia</taxon>
        <taxon>Gnathifera</taxon>
        <taxon>Rotifera</taxon>
        <taxon>Eurotatoria</taxon>
        <taxon>Bdelloidea</taxon>
        <taxon>Philodinida</taxon>
        <taxon>Philodinidae</taxon>
        <taxon>Rotaria</taxon>
    </lineage>
</organism>
<evidence type="ECO:0000313" key="2">
    <source>
        <dbReference type="EMBL" id="CAF1158246.1"/>
    </source>
</evidence>
<dbReference type="EMBL" id="CAJNOU010001140">
    <property type="protein sequence ID" value="CAF1158246.1"/>
    <property type="molecule type" value="Genomic_DNA"/>
</dbReference>
<proteinExistence type="predicted"/>
<reference evidence="3" key="1">
    <citation type="submission" date="2021-02" db="EMBL/GenBank/DDBJ databases">
        <authorList>
            <person name="Nowell W R."/>
        </authorList>
    </citation>
    <scope>NUCLEOTIDE SEQUENCE</scope>
</reference>
<name>A0A819HXG1_9BILA</name>